<reference evidence="2" key="1">
    <citation type="submission" date="2020-05" db="EMBL/GenBank/DDBJ databases">
        <title>Complete genome sequence of Bradyrhizobium diazoefficiens XF8 isolated from soybean nodule.</title>
        <authorList>
            <person name="Noda R."/>
            <person name="Kakizaki K."/>
            <person name="Minamisawa K."/>
        </authorList>
    </citation>
    <scope>NUCLEOTIDE SEQUENCE</scope>
    <source>
        <strain evidence="2">XF8</strain>
    </source>
</reference>
<protein>
    <submittedName>
        <fullName evidence="2">Uncharacterized protein</fullName>
    </submittedName>
</protein>
<accession>A0A810BI67</accession>
<evidence type="ECO:0000256" key="1">
    <source>
        <dbReference type="SAM" id="MobiDB-lite"/>
    </source>
</evidence>
<feature type="region of interest" description="Disordered" evidence="1">
    <location>
        <begin position="1"/>
        <end position="36"/>
    </location>
</feature>
<name>A0A810BI67_9BRAD</name>
<gene>
    <name evidence="2" type="ORF">XF8B_56700</name>
</gene>
<dbReference type="EMBL" id="AP023097">
    <property type="protein sequence ID" value="BCE75559.1"/>
    <property type="molecule type" value="Genomic_DNA"/>
</dbReference>
<organism evidence="2">
    <name type="scientific">Bradyrhizobium diazoefficiens</name>
    <dbReference type="NCBI Taxonomy" id="1355477"/>
    <lineage>
        <taxon>Bacteria</taxon>
        <taxon>Pseudomonadati</taxon>
        <taxon>Pseudomonadota</taxon>
        <taxon>Alphaproteobacteria</taxon>
        <taxon>Hyphomicrobiales</taxon>
        <taxon>Nitrobacteraceae</taxon>
        <taxon>Bradyrhizobium</taxon>
    </lineage>
</organism>
<sequence length="375" mass="41271">MARNQFQALGLGGDKPPIRNERTSFAAGDGSNSIVTGPTPSLMVNFGGDPLEALPPEAREQIANFERQRGELTILSRADFENEQALRAEIFRHEARITELRRPRGEGGFGLDDSAPQVIAEQRRLDQKRSDLARLLTLKEARSSEGRRLGELLRSIEQAIVARPAGTVGRMINVEVPAFRGNVLDAIENRRRRLRELRADLARIRHAPHPSAARKAAMIAQVDGWAQQGRPDAAASIEHGEPITWPLASHRFDVYNVGPGAVAFGEFVDLVAFTAWWDREGMIERLSVELDAAADDAAALGDQERREQEQQVLADILSTEFEECRLVALAQSQGLPAEYRPDCDARAVLAIDWIAAPPEPREGAGEAGVIRHIGQ</sequence>
<evidence type="ECO:0000313" key="2">
    <source>
        <dbReference type="EMBL" id="BCE75559.1"/>
    </source>
</evidence>
<proteinExistence type="predicted"/>
<dbReference type="AlphaFoldDB" id="A0A810BI67"/>
<dbReference type="RefSeq" id="WP_304489190.1">
    <property type="nucleotide sequence ID" value="NZ_CP124749.1"/>
</dbReference>